<comment type="caution">
    <text evidence="2">The sequence shown here is derived from an EMBL/GenBank/DDBJ whole genome shotgun (WGS) entry which is preliminary data.</text>
</comment>
<gene>
    <name evidence="2" type="ORF">HGP29_22450</name>
</gene>
<proteinExistence type="predicted"/>
<accession>A0A7X8XY87</accession>
<dbReference type="EMBL" id="JABAIL010000009">
    <property type="protein sequence ID" value="NLR93979.1"/>
    <property type="molecule type" value="Genomic_DNA"/>
</dbReference>
<evidence type="ECO:0000313" key="3">
    <source>
        <dbReference type="Proteomes" id="UP000585050"/>
    </source>
</evidence>
<evidence type="ECO:0000256" key="1">
    <source>
        <dbReference type="SAM" id="Phobius"/>
    </source>
</evidence>
<keyword evidence="3" id="KW-1185">Reference proteome</keyword>
<protein>
    <submittedName>
        <fullName evidence="2">Uncharacterized protein</fullName>
    </submittedName>
</protein>
<organism evidence="2 3">
    <name type="scientific">Flammeovirga agarivorans</name>
    <dbReference type="NCBI Taxonomy" id="2726742"/>
    <lineage>
        <taxon>Bacteria</taxon>
        <taxon>Pseudomonadati</taxon>
        <taxon>Bacteroidota</taxon>
        <taxon>Cytophagia</taxon>
        <taxon>Cytophagales</taxon>
        <taxon>Flammeovirgaceae</taxon>
        <taxon>Flammeovirga</taxon>
    </lineage>
</organism>
<sequence length="73" mass="8052">MRAIRAFSSLIFPNSYVFIVLAIITMVFGLLLGTISILHHFSWITIVSTIATVFGALVFGVFGLISPVFKIFD</sequence>
<keyword evidence="1" id="KW-0812">Transmembrane</keyword>
<feature type="transmembrane region" description="Helical" evidence="1">
    <location>
        <begin position="41"/>
        <end position="65"/>
    </location>
</feature>
<dbReference type="Proteomes" id="UP000585050">
    <property type="component" value="Unassembled WGS sequence"/>
</dbReference>
<name>A0A7X8XY87_9BACT</name>
<keyword evidence="1" id="KW-1133">Transmembrane helix</keyword>
<evidence type="ECO:0000313" key="2">
    <source>
        <dbReference type="EMBL" id="NLR93979.1"/>
    </source>
</evidence>
<reference evidence="2 3" key="1">
    <citation type="submission" date="2020-04" db="EMBL/GenBank/DDBJ databases">
        <title>Flammeovirga sp. SR4, a novel species isolated from seawater.</title>
        <authorList>
            <person name="Wang X."/>
        </authorList>
    </citation>
    <scope>NUCLEOTIDE SEQUENCE [LARGE SCALE GENOMIC DNA]</scope>
    <source>
        <strain evidence="2 3">SR4</strain>
    </source>
</reference>
<keyword evidence="1" id="KW-0472">Membrane</keyword>
<dbReference type="AlphaFoldDB" id="A0A7X8XY87"/>
<feature type="transmembrane region" description="Helical" evidence="1">
    <location>
        <begin position="12"/>
        <end position="35"/>
    </location>
</feature>